<feature type="compositionally biased region" description="Low complexity" evidence="1">
    <location>
        <begin position="11"/>
        <end position="26"/>
    </location>
</feature>
<evidence type="ECO:0000313" key="2">
    <source>
        <dbReference type="EMBL" id="PPF15942.1"/>
    </source>
</evidence>
<name>A0ABD6WCA0_RATRA</name>
<dbReference type="Proteomes" id="UP000237881">
    <property type="component" value="Unassembled WGS sequence"/>
</dbReference>
<evidence type="ECO:0000256" key="1">
    <source>
        <dbReference type="SAM" id="MobiDB-lite"/>
    </source>
</evidence>
<reference evidence="2 3" key="1">
    <citation type="submission" date="2018-02" db="EMBL/GenBank/DDBJ databases">
        <title>Bacteriophage NCPPB3778 and a type I-E CRISPR drive the evolution of the US Biological Select Agent, Rathayibacter toxicus.</title>
        <authorList>
            <person name="Davis E.W.II."/>
            <person name="Tabima J.F."/>
            <person name="Weisberg A.J."/>
            <person name="Lopes L.D."/>
            <person name="Wiseman M.S."/>
            <person name="Wiseman M.S."/>
            <person name="Pupko T."/>
            <person name="Belcher M.S."/>
            <person name="Sechler A.J."/>
            <person name="Tancos M.A."/>
            <person name="Schroeder B.K."/>
            <person name="Murray T.D."/>
            <person name="Luster D.G."/>
            <person name="Schneider W.L."/>
            <person name="Rogers E."/>
            <person name="Andreote F.D."/>
            <person name="Grunwald N.J."/>
            <person name="Putnam M.L."/>
            <person name="Chang J.H."/>
        </authorList>
    </citation>
    <scope>NUCLEOTIDE SEQUENCE [LARGE SCALE GENOMIC DNA]</scope>
    <source>
        <strain evidence="2 3">AY1I9</strain>
    </source>
</reference>
<proteinExistence type="predicted"/>
<organism evidence="2 3">
    <name type="scientific">Rathayibacter rathayi</name>
    <name type="common">Corynebacterium rathayi</name>
    <dbReference type="NCBI Taxonomy" id="33887"/>
    <lineage>
        <taxon>Bacteria</taxon>
        <taxon>Bacillati</taxon>
        <taxon>Actinomycetota</taxon>
        <taxon>Actinomycetes</taxon>
        <taxon>Micrococcales</taxon>
        <taxon>Microbacteriaceae</taxon>
        <taxon>Rathayibacter</taxon>
    </lineage>
</organism>
<accession>A0ABD6WCA0</accession>
<protein>
    <submittedName>
        <fullName evidence="2">Uncharacterized protein</fullName>
    </submittedName>
</protein>
<comment type="caution">
    <text evidence="2">The sequence shown here is derived from an EMBL/GenBank/DDBJ whole genome shotgun (WGS) entry which is preliminary data.</text>
</comment>
<sequence>MPSAPTDDEIAAAADASTGSGTVSVGAGDDLVAEDVHFWHISTSSLADHGFAFDPGRSEIANGC</sequence>
<feature type="region of interest" description="Disordered" evidence="1">
    <location>
        <begin position="1"/>
        <end position="26"/>
    </location>
</feature>
<dbReference type="EMBL" id="PSUL01000002">
    <property type="protein sequence ID" value="PPF15942.1"/>
    <property type="molecule type" value="Genomic_DNA"/>
</dbReference>
<feature type="compositionally biased region" description="Acidic residues" evidence="1">
    <location>
        <begin position="1"/>
        <end position="10"/>
    </location>
</feature>
<gene>
    <name evidence="2" type="ORF">C5C04_01620</name>
</gene>
<evidence type="ECO:0000313" key="3">
    <source>
        <dbReference type="Proteomes" id="UP000237881"/>
    </source>
</evidence>
<dbReference type="AlphaFoldDB" id="A0ABD6WCA0"/>
<dbReference type="RefSeq" id="WP_104262139.1">
    <property type="nucleotide sequence ID" value="NZ_PSUF01000005.1"/>
</dbReference>